<keyword evidence="4" id="KW-0804">Transcription</keyword>
<sequence>MNLTLRQLRAFVEVARLQSFTLAARNLNLTQSAVSMLVRQLEIESGVALFHRVQRSAQLTEIGQQMLPVAERILEDLRRFGEGVDDIRMLKRGTLRLAVPQILACCWLPGIVADFSADHPHIGVHVVDTTGDQIIAAVEDNEAEIGIGPQRAAPDPTIEAQPLFEVPIQIVVPDRGGQDPRGSVSWEEVLDANWIHYSDDFSVYIERTILNDMSLHMKRSSNVRYLSTALAFVGRGMGITAAPSYADVFRQHFKVRFVPIENRPILRKFYLYRRRNHHLSPAAETFIELMRARIAASPSRRF</sequence>
<evidence type="ECO:0000256" key="2">
    <source>
        <dbReference type="ARBA" id="ARBA00023015"/>
    </source>
</evidence>
<dbReference type="EMBL" id="JBHUIJ010000013">
    <property type="protein sequence ID" value="MFD2238085.1"/>
    <property type="molecule type" value="Genomic_DNA"/>
</dbReference>
<name>A0ABW5CLE5_9HYPH</name>
<comment type="caution">
    <text evidence="6">The sequence shown here is derived from an EMBL/GenBank/DDBJ whole genome shotgun (WGS) entry which is preliminary data.</text>
</comment>
<evidence type="ECO:0000256" key="4">
    <source>
        <dbReference type="ARBA" id="ARBA00023163"/>
    </source>
</evidence>
<dbReference type="Gene3D" id="1.10.10.10">
    <property type="entry name" value="Winged helix-like DNA-binding domain superfamily/Winged helix DNA-binding domain"/>
    <property type="match status" value="1"/>
</dbReference>
<dbReference type="SUPFAM" id="SSF46785">
    <property type="entry name" value="Winged helix' DNA-binding domain"/>
    <property type="match status" value="1"/>
</dbReference>
<dbReference type="Pfam" id="PF00126">
    <property type="entry name" value="HTH_1"/>
    <property type="match status" value="1"/>
</dbReference>
<comment type="similarity">
    <text evidence="1">Belongs to the LysR transcriptional regulatory family.</text>
</comment>
<reference evidence="7" key="1">
    <citation type="journal article" date="2019" name="Int. J. Syst. Evol. Microbiol.">
        <title>The Global Catalogue of Microorganisms (GCM) 10K type strain sequencing project: providing services to taxonomists for standard genome sequencing and annotation.</title>
        <authorList>
            <consortium name="The Broad Institute Genomics Platform"/>
            <consortium name="The Broad Institute Genome Sequencing Center for Infectious Disease"/>
            <person name="Wu L."/>
            <person name="Ma J."/>
        </authorList>
    </citation>
    <scope>NUCLEOTIDE SEQUENCE [LARGE SCALE GENOMIC DNA]</scope>
    <source>
        <strain evidence="7">ZS-35-S2</strain>
    </source>
</reference>
<evidence type="ECO:0000259" key="5">
    <source>
        <dbReference type="PROSITE" id="PS50931"/>
    </source>
</evidence>
<keyword evidence="3" id="KW-0238">DNA-binding</keyword>
<dbReference type="Pfam" id="PF03466">
    <property type="entry name" value="LysR_substrate"/>
    <property type="match status" value="1"/>
</dbReference>
<dbReference type="InterPro" id="IPR036390">
    <property type="entry name" value="WH_DNA-bd_sf"/>
</dbReference>
<dbReference type="InterPro" id="IPR005119">
    <property type="entry name" value="LysR_subst-bd"/>
</dbReference>
<dbReference type="RefSeq" id="WP_209739119.1">
    <property type="nucleotide sequence ID" value="NZ_CP072611.1"/>
</dbReference>
<evidence type="ECO:0000313" key="6">
    <source>
        <dbReference type="EMBL" id="MFD2238085.1"/>
    </source>
</evidence>
<gene>
    <name evidence="6" type="ORF">ACFSKQ_11505</name>
</gene>
<protein>
    <submittedName>
        <fullName evidence="6">LysR family transcriptional regulator</fullName>
    </submittedName>
</protein>
<dbReference type="InterPro" id="IPR036388">
    <property type="entry name" value="WH-like_DNA-bd_sf"/>
</dbReference>
<dbReference type="SUPFAM" id="SSF53850">
    <property type="entry name" value="Periplasmic binding protein-like II"/>
    <property type="match status" value="1"/>
</dbReference>
<evidence type="ECO:0000256" key="1">
    <source>
        <dbReference type="ARBA" id="ARBA00009437"/>
    </source>
</evidence>
<proteinExistence type="inferred from homology"/>
<dbReference type="Proteomes" id="UP001597371">
    <property type="component" value="Unassembled WGS sequence"/>
</dbReference>
<dbReference type="PANTHER" id="PTHR30419:SF30">
    <property type="entry name" value="LYSR FAMILY TRANSCRIPTIONAL REGULATOR"/>
    <property type="match status" value="1"/>
</dbReference>
<dbReference type="InterPro" id="IPR050950">
    <property type="entry name" value="HTH-type_LysR_regulators"/>
</dbReference>
<dbReference type="PANTHER" id="PTHR30419">
    <property type="entry name" value="HTH-TYPE TRANSCRIPTIONAL REGULATOR YBHD"/>
    <property type="match status" value="1"/>
</dbReference>
<accession>A0ABW5CLE5</accession>
<evidence type="ECO:0000256" key="3">
    <source>
        <dbReference type="ARBA" id="ARBA00023125"/>
    </source>
</evidence>
<organism evidence="6 7">
    <name type="scientific">Aureimonas populi</name>
    <dbReference type="NCBI Taxonomy" id="1701758"/>
    <lineage>
        <taxon>Bacteria</taxon>
        <taxon>Pseudomonadati</taxon>
        <taxon>Pseudomonadota</taxon>
        <taxon>Alphaproteobacteria</taxon>
        <taxon>Hyphomicrobiales</taxon>
        <taxon>Aurantimonadaceae</taxon>
        <taxon>Aureimonas</taxon>
    </lineage>
</organism>
<keyword evidence="2" id="KW-0805">Transcription regulation</keyword>
<dbReference type="InterPro" id="IPR000847">
    <property type="entry name" value="LysR_HTH_N"/>
</dbReference>
<dbReference type="Gene3D" id="3.40.190.290">
    <property type="match status" value="1"/>
</dbReference>
<evidence type="ECO:0000313" key="7">
    <source>
        <dbReference type="Proteomes" id="UP001597371"/>
    </source>
</evidence>
<feature type="domain" description="HTH lysR-type" evidence="5">
    <location>
        <begin position="3"/>
        <end position="60"/>
    </location>
</feature>
<keyword evidence="7" id="KW-1185">Reference proteome</keyword>
<dbReference type="PRINTS" id="PR00039">
    <property type="entry name" value="HTHLYSR"/>
</dbReference>
<dbReference type="PROSITE" id="PS50931">
    <property type="entry name" value="HTH_LYSR"/>
    <property type="match status" value="1"/>
</dbReference>